<accession>A0A5B7K8F9</accession>
<dbReference type="Proteomes" id="UP000324222">
    <property type="component" value="Unassembled WGS sequence"/>
</dbReference>
<evidence type="ECO:0000313" key="2">
    <source>
        <dbReference type="Proteomes" id="UP000324222"/>
    </source>
</evidence>
<dbReference type="EMBL" id="VSRR010152535">
    <property type="protein sequence ID" value="MPD06692.1"/>
    <property type="molecule type" value="Genomic_DNA"/>
</dbReference>
<evidence type="ECO:0000313" key="1">
    <source>
        <dbReference type="EMBL" id="MPD06692.1"/>
    </source>
</evidence>
<dbReference type="AlphaFoldDB" id="A0A5B7K8F9"/>
<protein>
    <submittedName>
        <fullName evidence="1">Uncharacterized protein</fullName>
    </submittedName>
</protein>
<comment type="caution">
    <text evidence="1">The sequence shown here is derived from an EMBL/GenBank/DDBJ whole genome shotgun (WGS) entry which is preliminary data.</text>
</comment>
<reference evidence="1 2" key="1">
    <citation type="submission" date="2019-05" db="EMBL/GenBank/DDBJ databases">
        <title>Another draft genome of Portunus trituberculatus and its Hox gene families provides insights of decapod evolution.</title>
        <authorList>
            <person name="Jeong J.-H."/>
            <person name="Song I."/>
            <person name="Kim S."/>
            <person name="Choi T."/>
            <person name="Kim D."/>
            <person name="Ryu S."/>
            <person name="Kim W."/>
        </authorList>
    </citation>
    <scope>NUCLEOTIDE SEQUENCE [LARGE SCALE GENOMIC DNA]</scope>
    <source>
        <tissue evidence="1">Muscle</tissue>
    </source>
</reference>
<organism evidence="1 2">
    <name type="scientific">Portunus trituberculatus</name>
    <name type="common">Swimming crab</name>
    <name type="synonym">Neptunus trituberculatus</name>
    <dbReference type="NCBI Taxonomy" id="210409"/>
    <lineage>
        <taxon>Eukaryota</taxon>
        <taxon>Metazoa</taxon>
        <taxon>Ecdysozoa</taxon>
        <taxon>Arthropoda</taxon>
        <taxon>Crustacea</taxon>
        <taxon>Multicrustacea</taxon>
        <taxon>Malacostraca</taxon>
        <taxon>Eumalacostraca</taxon>
        <taxon>Eucarida</taxon>
        <taxon>Decapoda</taxon>
        <taxon>Pleocyemata</taxon>
        <taxon>Brachyura</taxon>
        <taxon>Eubrachyura</taxon>
        <taxon>Portunoidea</taxon>
        <taxon>Portunidae</taxon>
        <taxon>Portuninae</taxon>
        <taxon>Portunus</taxon>
    </lineage>
</organism>
<gene>
    <name evidence="1" type="ORF">E2C01_102516</name>
</gene>
<keyword evidence="2" id="KW-1185">Reference proteome</keyword>
<name>A0A5B7K8F9_PORTR</name>
<proteinExistence type="predicted"/>
<sequence length="92" mass="9371">MNNAGGSGRGICVSSKGPSLSLSHGAYKEKGVASTSSSECRPTRGLLQDPTLAKRSAIGGVVCLVMAAALKCVMSKACKARVKASHTRHLNG</sequence>